<comment type="caution">
    <text evidence="2">The sequence shown here is derived from an EMBL/GenBank/DDBJ whole genome shotgun (WGS) entry which is preliminary data.</text>
</comment>
<reference evidence="2" key="1">
    <citation type="thesis" date="2020" institute="ProQuest LLC" country="789 East Eisenhower Parkway, Ann Arbor, MI, USA">
        <title>Comparative Genomics and Chromosome Evolution.</title>
        <authorList>
            <person name="Mudd A.B."/>
        </authorList>
    </citation>
    <scope>NUCLEOTIDE SEQUENCE</scope>
    <source>
        <strain evidence="2">237g6f4</strain>
        <tissue evidence="2">Blood</tissue>
    </source>
</reference>
<keyword evidence="1" id="KW-0812">Transmembrane</keyword>
<dbReference type="EMBL" id="WNYA01000011">
    <property type="protein sequence ID" value="KAG8552167.1"/>
    <property type="molecule type" value="Genomic_DNA"/>
</dbReference>
<dbReference type="Proteomes" id="UP000824782">
    <property type="component" value="Unassembled WGS sequence"/>
</dbReference>
<organism evidence="2 3">
    <name type="scientific">Engystomops pustulosus</name>
    <name type="common">Tungara frog</name>
    <name type="synonym">Physalaemus pustulosus</name>
    <dbReference type="NCBI Taxonomy" id="76066"/>
    <lineage>
        <taxon>Eukaryota</taxon>
        <taxon>Metazoa</taxon>
        <taxon>Chordata</taxon>
        <taxon>Craniata</taxon>
        <taxon>Vertebrata</taxon>
        <taxon>Euteleostomi</taxon>
        <taxon>Amphibia</taxon>
        <taxon>Batrachia</taxon>
        <taxon>Anura</taxon>
        <taxon>Neobatrachia</taxon>
        <taxon>Hyloidea</taxon>
        <taxon>Leptodactylidae</taxon>
        <taxon>Leiuperinae</taxon>
        <taxon>Engystomops</taxon>
    </lineage>
</organism>
<keyword evidence="1" id="KW-1133">Transmembrane helix</keyword>
<proteinExistence type="predicted"/>
<evidence type="ECO:0000313" key="2">
    <source>
        <dbReference type="EMBL" id="KAG8552167.1"/>
    </source>
</evidence>
<sequence length="170" mass="18935">MATTDSTFEVTTGNLYETSYAYTSTSYADTSTSYPYETSADFNHTDTNKTTAVFSSTSEAVTKNLTTTGNYFNTTIKPETNQGLIIGLSVGIPLAVILIIALAIAIFYFYKKRKTQIRNEGSLHGNETSLYETSINVYENDPTISQNEPEYDTVLRTYNSVYENTLPKLK</sequence>
<accession>A0AAV6ZXF8</accession>
<keyword evidence="1" id="KW-0472">Membrane</keyword>
<gene>
    <name evidence="2" type="ORF">GDO81_004426</name>
</gene>
<feature type="transmembrane region" description="Helical" evidence="1">
    <location>
        <begin position="84"/>
        <end position="110"/>
    </location>
</feature>
<keyword evidence="3" id="KW-1185">Reference proteome</keyword>
<evidence type="ECO:0000313" key="3">
    <source>
        <dbReference type="Proteomes" id="UP000824782"/>
    </source>
</evidence>
<protein>
    <submittedName>
        <fullName evidence="2">Uncharacterized protein</fullName>
    </submittedName>
</protein>
<dbReference type="AlphaFoldDB" id="A0AAV6ZXF8"/>
<name>A0AAV6ZXF8_ENGPU</name>
<evidence type="ECO:0000256" key="1">
    <source>
        <dbReference type="SAM" id="Phobius"/>
    </source>
</evidence>